<feature type="region of interest" description="Disordered" evidence="1">
    <location>
        <begin position="65"/>
        <end position="89"/>
    </location>
</feature>
<dbReference type="EMBL" id="VDMD01000016">
    <property type="protein sequence ID" value="TRM61615.1"/>
    <property type="molecule type" value="Genomic_DNA"/>
</dbReference>
<name>A0A550C9Z4_9AGAR</name>
<feature type="compositionally biased region" description="Acidic residues" evidence="1">
    <location>
        <begin position="76"/>
        <end position="85"/>
    </location>
</feature>
<dbReference type="SUPFAM" id="SSF52047">
    <property type="entry name" value="RNI-like"/>
    <property type="match status" value="1"/>
</dbReference>
<evidence type="ECO:0000256" key="1">
    <source>
        <dbReference type="SAM" id="MobiDB-lite"/>
    </source>
</evidence>
<dbReference type="Proteomes" id="UP000320762">
    <property type="component" value="Unassembled WGS sequence"/>
</dbReference>
<dbReference type="Gene3D" id="3.80.10.10">
    <property type="entry name" value="Ribonuclease Inhibitor"/>
    <property type="match status" value="1"/>
</dbReference>
<evidence type="ECO:0008006" key="4">
    <source>
        <dbReference type="Google" id="ProtNLM"/>
    </source>
</evidence>
<comment type="caution">
    <text evidence="2">The sequence shown here is derived from an EMBL/GenBank/DDBJ whole genome shotgun (WGS) entry which is preliminary data.</text>
</comment>
<proteinExistence type="predicted"/>
<evidence type="ECO:0000313" key="2">
    <source>
        <dbReference type="EMBL" id="TRM61615.1"/>
    </source>
</evidence>
<accession>A0A550C9Z4</accession>
<sequence>MDSPEPDFVSFAFPPELFTKIVIFAAEDDPEAAWVLSETCKTIRDLVISNPRAWRRVHLPPRTFDQTYRQPAAPSSDDDGDDDENVTPPVRPLTLWLERSRTEPIDLSIELSEVPSRVDRLFELQKVMLKMHASSHQIDVHFASWVFVDGVESFRVHLNDCLMLYRLAIRSLHLEGIYPFCFQDLVESLAIHHRTLENSPDLLESIALRCSRLKNLRVQSITPFYKKNSPVEQMVPVWQGTHWTVGPLSLESAPVLCCVRGMHMLSFLQFHAPALRTLVLEGCQQEPDLSSNTFSSQFGPALAHFVRHAPELRALDICDSQLSKEAACDILRRAPNLEDLRLGDMLVTEDLSTLHVYSCDYITGPSSSGRNGCRSLKYIDVRNCEHRVQQVQLRRAYSNSAGPL</sequence>
<gene>
    <name evidence="2" type="ORF">BD626DRAFT_501629</name>
</gene>
<keyword evidence="3" id="KW-1185">Reference proteome</keyword>
<organism evidence="2 3">
    <name type="scientific">Schizophyllum amplum</name>
    <dbReference type="NCBI Taxonomy" id="97359"/>
    <lineage>
        <taxon>Eukaryota</taxon>
        <taxon>Fungi</taxon>
        <taxon>Dikarya</taxon>
        <taxon>Basidiomycota</taxon>
        <taxon>Agaricomycotina</taxon>
        <taxon>Agaricomycetes</taxon>
        <taxon>Agaricomycetidae</taxon>
        <taxon>Agaricales</taxon>
        <taxon>Schizophyllaceae</taxon>
        <taxon>Schizophyllum</taxon>
    </lineage>
</organism>
<reference evidence="2 3" key="1">
    <citation type="journal article" date="2019" name="New Phytol.">
        <title>Comparative genomics reveals unique wood-decay strategies and fruiting body development in the Schizophyllaceae.</title>
        <authorList>
            <person name="Almasi E."/>
            <person name="Sahu N."/>
            <person name="Krizsan K."/>
            <person name="Balint B."/>
            <person name="Kovacs G.M."/>
            <person name="Kiss B."/>
            <person name="Cseklye J."/>
            <person name="Drula E."/>
            <person name="Henrissat B."/>
            <person name="Nagy I."/>
            <person name="Chovatia M."/>
            <person name="Adam C."/>
            <person name="LaButti K."/>
            <person name="Lipzen A."/>
            <person name="Riley R."/>
            <person name="Grigoriev I.V."/>
            <person name="Nagy L.G."/>
        </authorList>
    </citation>
    <scope>NUCLEOTIDE SEQUENCE [LARGE SCALE GENOMIC DNA]</scope>
    <source>
        <strain evidence="2 3">NL-1724</strain>
    </source>
</reference>
<protein>
    <recommendedName>
        <fullName evidence="4">F-box domain-containing protein</fullName>
    </recommendedName>
</protein>
<evidence type="ECO:0000313" key="3">
    <source>
        <dbReference type="Proteomes" id="UP000320762"/>
    </source>
</evidence>
<dbReference type="AlphaFoldDB" id="A0A550C9Z4"/>
<dbReference type="InterPro" id="IPR032675">
    <property type="entry name" value="LRR_dom_sf"/>
</dbReference>